<dbReference type="SUPFAM" id="SSF81321">
    <property type="entry name" value="Family A G protein-coupled receptor-like"/>
    <property type="match status" value="1"/>
</dbReference>
<dbReference type="SMART" id="SM01381">
    <property type="entry name" value="7TM_GPCR_Srsx"/>
    <property type="match status" value="1"/>
</dbReference>
<evidence type="ECO:0000256" key="8">
    <source>
        <dbReference type="ARBA" id="ARBA00023180"/>
    </source>
</evidence>
<feature type="transmembrane region" description="Helical" evidence="10">
    <location>
        <begin position="205"/>
        <end position="222"/>
    </location>
</feature>
<dbReference type="AlphaFoldDB" id="A0A1I7YM97"/>
<dbReference type="PANTHER" id="PTHR24246:SF27">
    <property type="entry name" value="ADENOSINE RECEPTOR, ISOFORM A"/>
    <property type="match status" value="1"/>
</dbReference>
<keyword evidence="4 10" id="KW-1133">Transmembrane helix</keyword>
<keyword evidence="12" id="KW-1185">Reference proteome</keyword>
<feature type="transmembrane region" description="Helical" evidence="10">
    <location>
        <begin position="362"/>
        <end position="384"/>
    </location>
</feature>
<evidence type="ECO:0000259" key="11">
    <source>
        <dbReference type="PROSITE" id="PS50262"/>
    </source>
</evidence>
<keyword evidence="8" id="KW-0325">Glycoprotein</keyword>
<keyword evidence="9" id="KW-0807">Transducer</keyword>
<feature type="domain" description="G-protein coupled receptors family 1 profile" evidence="11">
    <location>
        <begin position="143"/>
        <end position="382"/>
    </location>
</feature>
<dbReference type="PROSITE" id="PS50262">
    <property type="entry name" value="G_PROTEIN_RECEP_F1_2"/>
    <property type="match status" value="1"/>
</dbReference>
<evidence type="ECO:0000256" key="1">
    <source>
        <dbReference type="ARBA" id="ARBA00004651"/>
    </source>
</evidence>
<dbReference type="PROSITE" id="PS00237">
    <property type="entry name" value="G_PROTEIN_RECEP_F1_1"/>
    <property type="match status" value="1"/>
</dbReference>
<evidence type="ECO:0000313" key="12">
    <source>
        <dbReference type="Proteomes" id="UP000095287"/>
    </source>
</evidence>
<evidence type="ECO:0000256" key="10">
    <source>
        <dbReference type="SAM" id="Phobius"/>
    </source>
</evidence>
<dbReference type="Pfam" id="PF00001">
    <property type="entry name" value="7tm_1"/>
    <property type="match status" value="1"/>
</dbReference>
<keyword evidence="3 10" id="KW-0812">Transmembrane</keyword>
<dbReference type="Proteomes" id="UP000095287">
    <property type="component" value="Unplaced"/>
</dbReference>
<dbReference type="WBParaSite" id="L893_g17846.t1">
    <property type="protein sequence ID" value="L893_g17846.t1"/>
    <property type="gene ID" value="L893_g17846"/>
</dbReference>
<proteinExistence type="predicted"/>
<feature type="transmembrane region" description="Helical" evidence="10">
    <location>
        <begin position="12"/>
        <end position="34"/>
    </location>
</feature>
<organism evidence="12 13">
    <name type="scientific">Steinernema glaseri</name>
    <dbReference type="NCBI Taxonomy" id="37863"/>
    <lineage>
        <taxon>Eukaryota</taxon>
        <taxon>Metazoa</taxon>
        <taxon>Ecdysozoa</taxon>
        <taxon>Nematoda</taxon>
        <taxon>Chromadorea</taxon>
        <taxon>Rhabditida</taxon>
        <taxon>Tylenchina</taxon>
        <taxon>Panagrolaimomorpha</taxon>
        <taxon>Strongyloidoidea</taxon>
        <taxon>Steinernematidae</taxon>
        <taxon>Steinernema</taxon>
    </lineage>
</organism>
<keyword evidence="2" id="KW-1003">Cell membrane</keyword>
<keyword evidence="5" id="KW-0297">G-protein coupled receptor</keyword>
<keyword evidence="7" id="KW-0675">Receptor</keyword>
<comment type="subcellular location">
    <subcellularLocation>
        <location evidence="1">Cell membrane</location>
        <topology evidence="1">Multi-pass membrane protein</topology>
    </subcellularLocation>
</comment>
<protein>
    <submittedName>
        <fullName evidence="13">G_PROTEIN_RECEP_F1_2 domain-containing protein</fullName>
    </submittedName>
</protein>
<name>A0A1I7YM97_9BILA</name>
<feature type="transmembrane region" description="Helical" evidence="10">
    <location>
        <begin position="130"/>
        <end position="153"/>
    </location>
</feature>
<keyword evidence="6 10" id="KW-0472">Membrane</keyword>
<sequence length="417" mass="47634">MSAKASSFTTLVILNIGYIGIWPFLLLALIFWLFYRDITLHRGPCLENQVEYRASQPVSRGPSPFSLTLLSTELLSWSIELALIINVNCTCTSKCNKALVALYTHYMAHPLGAATTSDSDKDLGRNIPYLFVRVTLWIVDIVVNVFILLPSIFNQSFRQDPFKNLLAQLALGDIFIATGACARHYLNYKEEHHLSWQTCSLVDVFQLIGLHLGQGAMFLIAMDRFIAIYNPLAYQNMAKKRTIIIRWATSVTIAVGNSLFLLIRPHTKDNFKLCRMSSDWPQWFLIYIFSSGVLICVLVIAFSVTAVICAKKRLRIQSDYHRRVFYTFVYIISTYVLCWILPKVAFFGLTQIRSFGPMITTLQWHINGITDTIMGIANFVIYGWRHREVRKAAAAIFRRRGHVSVVRMVRTSNSHVE</sequence>
<dbReference type="Gene3D" id="1.20.1070.10">
    <property type="entry name" value="Rhodopsin 7-helix transmembrane proteins"/>
    <property type="match status" value="1"/>
</dbReference>
<dbReference type="GO" id="GO:0005886">
    <property type="term" value="C:plasma membrane"/>
    <property type="evidence" value="ECO:0007669"/>
    <property type="project" value="UniProtKB-SubCell"/>
</dbReference>
<feature type="transmembrane region" description="Helical" evidence="10">
    <location>
        <begin position="165"/>
        <end position="185"/>
    </location>
</feature>
<evidence type="ECO:0000256" key="4">
    <source>
        <dbReference type="ARBA" id="ARBA00022989"/>
    </source>
</evidence>
<evidence type="ECO:0000256" key="3">
    <source>
        <dbReference type="ARBA" id="ARBA00022692"/>
    </source>
</evidence>
<dbReference type="CDD" id="cd00637">
    <property type="entry name" value="7tm_classA_rhodopsin-like"/>
    <property type="match status" value="1"/>
</dbReference>
<feature type="transmembrane region" description="Helical" evidence="10">
    <location>
        <begin position="323"/>
        <end position="342"/>
    </location>
</feature>
<accession>A0A1I7YM97</accession>
<evidence type="ECO:0000256" key="7">
    <source>
        <dbReference type="ARBA" id="ARBA00023170"/>
    </source>
</evidence>
<dbReference type="GO" id="GO:0004930">
    <property type="term" value="F:G protein-coupled receptor activity"/>
    <property type="evidence" value="ECO:0007669"/>
    <property type="project" value="UniProtKB-KW"/>
</dbReference>
<evidence type="ECO:0000256" key="9">
    <source>
        <dbReference type="ARBA" id="ARBA00023224"/>
    </source>
</evidence>
<evidence type="ECO:0000256" key="5">
    <source>
        <dbReference type="ARBA" id="ARBA00023040"/>
    </source>
</evidence>
<dbReference type="InterPro" id="IPR017452">
    <property type="entry name" value="GPCR_Rhodpsn_7TM"/>
</dbReference>
<dbReference type="PANTHER" id="PTHR24246">
    <property type="entry name" value="OLFACTORY RECEPTOR AND ADENOSINE RECEPTOR"/>
    <property type="match status" value="1"/>
</dbReference>
<feature type="transmembrane region" description="Helical" evidence="10">
    <location>
        <begin position="283"/>
        <end position="311"/>
    </location>
</feature>
<evidence type="ECO:0000256" key="2">
    <source>
        <dbReference type="ARBA" id="ARBA00022475"/>
    </source>
</evidence>
<evidence type="ECO:0000256" key="6">
    <source>
        <dbReference type="ARBA" id="ARBA00023136"/>
    </source>
</evidence>
<evidence type="ECO:0000313" key="13">
    <source>
        <dbReference type="WBParaSite" id="L893_g17846.t1"/>
    </source>
</evidence>
<dbReference type="InterPro" id="IPR000276">
    <property type="entry name" value="GPCR_Rhodpsn"/>
</dbReference>
<feature type="transmembrane region" description="Helical" evidence="10">
    <location>
        <begin position="243"/>
        <end position="263"/>
    </location>
</feature>
<reference evidence="13" key="1">
    <citation type="submission" date="2016-11" db="UniProtKB">
        <authorList>
            <consortium name="WormBaseParasite"/>
        </authorList>
    </citation>
    <scope>IDENTIFICATION</scope>
</reference>